<keyword evidence="14 18" id="KW-0186">Copper</keyword>
<dbReference type="Pfam" id="PF00116">
    <property type="entry name" value="COX2"/>
    <property type="match status" value="1"/>
</dbReference>
<dbReference type="InterPro" id="IPR045187">
    <property type="entry name" value="CcO_II"/>
</dbReference>
<evidence type="ECO:0000256" key="9">
    <source>
        <dbReference type="ARBA" id="ARBA00022792"/>
    </source>
</evidence>
<protein>
    <recommendedName>
        <fullName evidence="4 18">Cytochrome c oxidase subunit 2</fullName>
    </recommendedName>
</protein>
<evidence type="ECO:0000313" key="22">
    <source>
        <dbReference type="EMBL" id="QLO81946.1"/>
    </source>
</evidence>
<evidence type="ECO:0000256" key="18">
    <source>
        <dbReference type="RuleBase" id="RU000457"/>
    </source>
</evidence>
<keyword evidence="5 18" id="KW-0813">Transport</keyword>
<evidence type="ECO:0000256" key="17">
    <source>
        <dbReference type="ARBA" id="ARBA00049512"/>
    </source>
</evidence>
<gene>
    <name evidence="22" type="primary">COX2</name>
</gene>
<evidence type="ECO:0000256" key="1">
    <source>
        <dbReference type="ARBA" id="ARBA00004448"/>
    </source>
</evidence>
<evidence type="ECO:0000256" key="16">
    <source>
        <dbReference type="ARBA" id="ARBA00023136"/>
    </source>
</evidence>
<feature type="domain" description="Cytochrome oxidase subunit II copper A binding" evidence="20">
    <location>
        <begin position="91"/>
        <end position="222"/>
    </location>
</feature>
<evidence type="ECO:0000256" key="3">
    <source>
        <dbReference type="ARBA" id="ARBA00011164"/>
    </source>
</evidence>
<keyword evidence="16 18" id="KW-0472">Membrane</keyword>
<dbReference type="PROSITE" id="PS50857">
    <property type="entry name" value="COX2_CUA"/>
    <property type="match status" value="1"/>
</dbReference>
<feature type="transmembrane region" description="Helical" evidence="19">
    <location>
        <begin position="62"/>
        <end position="84"/>
    </location>
</feature>
<dbReference type="InterPro" id="IPR001505">
    <property type="entry name" value="Copper_CuA"/>
</dbReference>
<dbReference type="Gene3D" id="2.60.40.420">
    <property type="entry name" value="Cupredoxins - blue copper proteins"/>
    <property type="match status" value="1"/>
</dbReference>
<evidence type="ECO:0000256" key="12">
    <source>
        <dbReference type="ARBA" id="ARBA00022982"/>
    </source>
</evidence>
<dbReference type="InterPro" id="IPR034210">
    <property type="entry name" value="CcO_II_C"/>
</dbReference>
<keyword evidence="15 18" id="KW-0496">Mitochondrion</keyword>
<dbReference type="AlphaFoldDB" id="A0A7D6KDB6"/>
<dbReference type="PANTHER" id="PTHR22888:SF9">
    <property type="entry name" value="CYTOCHROME C OXIDASE SUBUNIT 2"/>
    <property type="match status" value="1"/>
</dbReference>
<dbReference type="GO" id="GO:0005507">
    <property type="term" value="F:copper ion binding"/>
    <property type="evidence" value="ECO:0007669"/>
    <property type="project" value="InterPro"/>
</dbReference>
<evidence type="ECO:0000256" key="13">
    <source>
        <dbReference type="ARBA" id="ARBA00022989"/>
    </source>
</evidence>
<dbReference type="PANTHER" id="PTHR22888">
    <property type="entry name" value="CYTOCHROME C OXIDASE, SUBUNIT II"/>
    <property type="match status" value="1"/>
</dbReference>
<evidence type="ECO:0000256" key="19">
    <source>
        <dbReference type="SAM" id="Phobius"/>
    </source>
</evidence>
<evidence type="ECO:0000256" key="4">
    <source>
        <dbReference type="ARBA" id="ARBA00015946"/>
    </source>
</evidence>
<keyword evidence="12 18" id="KW-0249">Electron transport</keyword>
<evidence type="ECO:0000256" key="14">
    <source>
        <dbReference type="ARBA" id="ARBA00023008"/>
    </source>
</evidence>
<evidence type="ECO:0000256" key="7">
    <source>
        <dbReference type="ARBA" id="ARBA00022692"/>
    </source>
</evidence>
<comment type="subcellular location">
    <subcellularLocation>
        <location evidence="1 18">Mitochondrion inner membrane</location>
        <topology evidence="1 18">Multi-pass membrane protein</topology>
    </subcellularLocation>
</comment>
<keyword evidence="13 19" id="KW-1133">Transmembrane helix</keyword>
<dbReference type="EMBL" id="MT649407">
    <property type="protein sequence ID" value="QLO81946.1"/>
    <property type="molecule type" value="Genomic_DNA"/>
</dbReference>
<dbReference type="SUPFAM" id="SSF81464">
    <property type="entry name" value="Cytochrome c oxidase subunit II-like, transmembrane region"/>
    <property type="match status" value="1"/>
</dbReference>
<comment type="function">
    <text evidence="18">Component of the cytochrome c oxidase, the last enzyme in the mitochondrial electron transport chain which drives oxidative phosphorylation. The respiratory chain contains 3 multisubunit complexes succinate dehydrogenase (complex II, CII), ubiquinol-cytochrome c oxidoreductase (cytochrome b-c1 complex, complex III, CIII) and cytochrome c oxidase (complex IV, CIV), that cooperate to transfer electrons derived from NADH and succinate to molecular oxygen, creating an electrochemical gradient over the inner membrane that drives transmembrane transport and the ATP synthase. Cytochrome c oxidase is the component of the respiratory chain that catalyzes the reduction of oxygen to water. Electrons originating from reduced cytochrome c in the intermembrane space (IMS) are transferred via the dinuclear copper A center (CU(A)) of subunit 2 and heme A of subunit 1 to the active site in subunit 1, a binuclear center (BNC) formed by heme A3 and copper B (CU(B)). The BNC reduces molecular oxygen to 2 water molecules using 4 electrons from cytochrome c in the IMS and 4 protons from the mitochondrial matrix.</text>
</comment>
<keyword evidence="6 18" id="KW-0679">Respiratory chain</keyword>
<evidence type="ECO:0000256" key="11">
    <source>
        <dbReference type="ARBA" id="ARBA00022967"/>
    </source>
</evidence>
<dbReference type="InterPro" id="IPR036257">
    <property type="entry name" value="Cyt_c_oxidase_su2_TM_sf"/>
</dbReference>
<proteinExistence type="inferred from homology"/>
<dbReference type="CDD" id="cd13912">
    <property type="entry name" value="CcO_II_C"/>
    <property type="match status" value="1"/>
</dbReference>
<evidence type="ECO:0000259" key="20">
    <source>
        <dbReference type="PROSITE" id="PS50857"/>
    </source>
</evidence>
<dbReference type="SUPFAM" id="SSF49503">
    <property type="entry name" value="Cupredoxins"/>
    <property type="match status" value="1"/>
</dbReference>
<keyword evidence="9 18" id="KW-0999">Mitochondrion inner membrane</keyword>
<dbReference type="PROSITE" id="PS50999">
    <property type="entry name" value="COX2_TM"/>
    <property type="match status" value="1"/>
</dbReference>
<keyword evidence="8 18" id="KW-0479">Metal-binding</keyword>
<feature type="transmembrane region" description="Helical" evidence="19">
    <location>
        <begin position="21"/>
        <end position="42"/>
    </location>
</feature>
<feature type="domain" description="Cytochrome oxidase subunit II transmembrane region profile" evidence="21">
    <location>
        <begin position="1"/>
        <end position="90"/>
    </location>
</feature>
<evidence type="ECO:0000256" key="2">
    <source>
        <dbReference type="ARBA" id="ARBA00007866"/>
    </source>
</evidence>
<comment type="catalytic activity">
    <reaction evidence="17">
        <text>4 Fe(II)-[cytochrome c] + O2 + 8 H(+)(in) = 4 Fe(III)-[cytochrome c] + 2 H2O + 4 H(+)(out)</text>
        <dbReference type="Rhea" id="RHEA:11436"/>
        <dbReference type="Rhea" id="RHEA-COMP:10350"/>
        <dbReference type="Rhea" id="RHEA-COMP:14399"/>
        <dbReference type="ChEBI" id="CHEBI:15377"/>
        <dbReference type="ChEBI" id="CHEBI:15378"/>
        <dbReference type="ChEBI" id="CHEBI:15379"/>
        <dbReference type="ChEBI" id="CHEBI:29033"/>
        <dbReference type="ChEBI" id="CHEBI:29034"/>
        <dbReference type="EC" id="7.1.1.9"/>
    </reaction>
    <physiologicalReaction direction="left-to-right" evidence="17">
        <dbReference type="Rhea" id="RHEA:11437"/>
    </physiologicalReaction>
</comment>
<keyword evidence="11" id="KW-1278">Translocase</keyword>
<name>A0A7D6KDB6_9HYME</name>
<reference evidence="22" key="1">
    <citation type="submission" date="2020-06" db="EMBL/GenBank/DDBJ databases">
        <title>the complete mitochondrial genome of Leptopilina syphax.</title>
        <authorList>
            <person name="Zhang Q."/>
            <person name="Zhang X."/>
        </authorList>
    </citation>
    <scope>NUCLEOTIDE SEQUENCE</scope>
</reference>
<organism evidence="22">
    <name type="scientific">Leptopilina syphax</name>
    <dbReference type="NCBI Taxonomy" id="2755057"/>
    <lineage>
        <taxon>Eukaryota</taxon>
        <taxon>Metazoa</taxon>
        <taxon>Ecdysozoa</taxon>
        <taxon>Arthropoda</taxon>
        <taxon>Hexapoda</taxon>
        <taxon>Insecta</taxon>
        <taxon>Pterygota</taxon>
        <taxon>Neoptera</taxon>
        <taxon>Endopterygota</taxon>
        <taxon>Hymenoptera</taxon>
        <taxon>Apocrita</taxon>
        <taxon>Proctotrupomorpha</taxon>
        <taxon>Cynipoidea</taxon>
        <taxon>Figitidae</taxon>
        <taxon>Eucoilinae</taxon>
        <taxon>Leptopilina</taxon>
    </lineage>
</organism>
<dbReference type="GO" id="GO:0005743">
    <property type="term" value="C:mitochondrial inner membrane"/>
    <property type="evidence" value="ECO:0007669"/>
    <property type="project" value="UniProtKB-SubCell"/>
</dbReference>
<evidence type="ECO:0000259" key="21">
    <source>
        <dbReference type="PROSITE" id="PS50999"/>
    </source>
</evidence>
<geneLocation type="mitochondrion" evidence="22"/>
<evidence type="ECO:0000256" key="8">
    <source>
        <dbReference type="ARBA" id="ARBA00022723"/>
    </source>
</evidence>
<sequence>MKEWFILMLQDSASPMMEWMMMFHDFTLLINLIIVVLILWIIMNVSLNKFIVLMVESQEVEIIWTIIPIFTLVILGVPSMKILYMLDEVYLPFLTVKVVGHQWYWSYEYSDFMSKSMDSYMVKDINLSSFRLLDSTENLVLPMDVQIRFLISSEDVIHSFAVPSVGIKVDAVPGRLNQGGVNMSIPGFHLGQCSEICGMAHSFMPIVVEGSGVKDFMNYMEEFMEEFIE</sequence>
<accession>A0A7D6KDB6</accession>
<keyword evidence="10" id="KW-0460">Magnesium</keyword>
<comment type="similarity">
    <text evidence="2 18">Belongs to the cytochrome c oxidase subunit 2 family.</text>
</comment>
<comment type="cofactor">
    <cofactor evidence="18">
        <name>Cu cation</name>
        <dbReference type="ChEBI" id="CHEBI:23378"/>
    </cofactor>
    <text evidence="18">Binds a copper A center.</text>
</comment>
<keyword evidence="7 18" id="KW-0812">Transmembrane</keyword>
<dbReference type="GO" id="GO:0042773">
    <property type="term" value="P:ATP synthesis coupled electron transport"/>
    <property type="evidence" value="ECO:0007669"/>
    <property type="project" value="TreeGrafter"/>
</dbReference>
<evidence type="ECO:0000256" key="5">
    <source>
        <dbReference type="ARBA" id="ARBA00022448"/>
    </source>
</evidence>
<evidence type="ECO:0000256" key="6">
    <source>
        <dbReference type="ARBA" id="ARBA00022660"/>
    </source>
</evidence>
<dbReference type="Gene3D" id="1.10.287.90">
    <property type="match status" value="1"/>
</dbReference>
<evidence type="ECO:0000256" key="10">
    <source>
        <dbReference type="ARBA" id="ARBA00022842"/>
    </source>
</evidence>
<dbReference type="PRINTS" id="PR01166">
    <property type="entry name" value="CYCOXIDASEII"/>
</dbReference>
<dbReference type="InterPro" id="IPR008972">
    <property type="entry name" value="Cupredoxin"/>
</dbReference>
<evidence type="ECO:0000256" key="15">
    <source>
        <dbReference type="ARBA" id="ARBA00023128"/>
    </source>
</evidence>
<dbReference type="InterPro" id="IPR002429">
    <property type="entry name" value="CcO_II-like_C"/>
</dbReference>
<dbReference type="GO" id="GO:0004129">
    <property type="term" value="F:cytochrome-c oxidase activity"/>
    <property type="evidence" value="ECO:0007669"/>
    <property type="project" value="UniProtKB-EC"/>
</dbReference>
<dbReference type="Pfam" id="PF02790">
    <property type="entry name" value="COX2_TM"/>
    <property type="match status" value="1"/>
</dbReference>
<comment type="subunit">
    <text evidence="3">Component of the cytochrome c oxidase (complex IV, CIV), a multisubunit enzyme composed of a catalytic core of 3 subunits and several supernumerary subunits. The complex exists as a monomer or a dimer and forms supercomplexes (SCs) in the inner mitochondrial membrane with ubiquinol-cytochrome c oxidoreductase (cytochrome b-c1 complex, complex III, CIII).</text>
</comment>
<dbReference type="InterPro" id="IPR011759">
    <property type="entry name" value="Cyt_c_oxidase_su2_TM_dom"/>
</dbReference>
<dbReference type="PROSITE" id="PS00078">
    <property type="entry name" value="COX2"/>
    <property type="match status" value="1"/>
</dbReference>